<evidence type="ECO:0000256" key="1">
    <source>
        <dbReference type="ARBA" id="ARBA00006336"/>
    </source>
</evidence>
<dbReference type="AlphaFoldDB" id="A0A380G899"/>
<comment type="similarity">
    <text evidence="1">Belongs to the isochorismatase family.</text>
</comment>
<protein>
    <submittedName>
        <fullName evidence="4">Amidase</fullName>
    </submittedName>
</protein>
<dbReference type="PANTHER" id="PTHR43540">
    <property type="entry name" value="PEROXYUREIDOACRYLATE/UREIDOACRYLATE AMIDOHYDROLASE-RELATED"/>
    <property type="match status" value="1"/>
</dbReference>
<dbReference type="InterPro" id="IPR050272">
    <property type="entry name" value="Isochorismatase-like_hydrls"/>
</dbReference>
<evidence type="ECO:0000313" key="5">
    <source>
        <dbReference type="Proteomes" id="UP000255549"/>
    </source>
</evidence>
<dbReference type="OrthoDB" id="9785724at2"/>
<dbReference type="PANTHER" id="PTHR43540:SF6">
    <property type="entry name" value="ISOCHORISMATASE-LIKE DOMAIN-CONTAINING PROTEIN"/>
    <property type="match status" value="1"/>
</dbReference>
<keyword evidence="5" id="KW-1185">Reference proteome</keyword>
<feature type="domain" description="Isochorismatase-like" evidence="3">
    <location>
        <begin position="4"/>
        <end position="144"/>
    </location>
</feature>
<dbReference type="SUPFAM" id="SSF52499">
    <property type="entry name" value="Isochorismatase-like hydrolases"/>
    <property type="match status" value="1"/>
</dbReference>
<dbReference type="Proteomes" id="UP000255549">
    <property type="component" value="Unassembled WGS sequence"/>
</dbReference>
<sequence>MNKALVVLDLQKGFVEQGNFQERIDRIEKMISHFEENKNEVIFFKHIDYDIENSPLFFKNKDNIEIIVDTNNSKVFEKSEPSAFTNNNFKAYIKEKNIDHIFITGFNTEYCCLFTAISAYHENIKVTFIEDATVTVNDEATYEMKGLDIYDFIGTVLDWSNCIEVLYYDEYKELYTA</sequence>
<dbReference type="CDD" id="cd00431">
    <property type="entry name" value="cysteine_hydrolases"/>
    <property type="match status" value="1"/>
</dbReference>
<dbReference type="InterPro" id="IPR036380">
    <property type="entry name" value="Isochorismatase-like_sf"/>
</dbReference>
<dbReference type="Pfam" id="PF00857">
    <property type="entry name" value="Isochorismatase"/>
    <property type="match status" value="1"/>
</dbReference>
<proteinExistence type="inferred from homology"/>
<dbReference type="Gene3D" id="3.40.50.850">
    <property type="entry name" value="Isochorismatase-like"/>
    <property type="match status" value="1"/>
</dbReference>
<reference evidence="4 5" key="1">
    <citation type="submission" date="2018-06" db="EMBL/GenBank/DDBJ databases">
        <authorList>
            <consortium name="Pathogen Informatics"/>
            <person name="Doyle S."/>
        </authorList>
    </citation>
    <scope>NUCLEOTIDE SEQUENCE [LARGE SCALE GENOMIC DNA]</scope>
    <source>
        <strain evidence="5">NCTC 11048</strain>
    </source>
</reference>
<accession>A0A380G899</accession>
<dbReference type="GO" id="GO:0016787">
    <property type="term" value="F:hydrolase activity"/>
    <property type="evidence" value="ECO:0007669"/>
    <property type="project" value="UniProtKB-KW"/>
</dbReference>
<dbReference type="InterPro" id="IPR000868">
    <property type="entry name" value="Isochorismatase-like_dom"/>
</dbReference>
<organism evidence="4 5">
    <name type="scientific">Staphylococcus intermedius NCTC 11048</name>
    <dbReference type="NCBI Taxonomy" id="1141106"/>
    <lineage>
        <taxon>Bacteria</taxon>
        <taxon>Bacillati</taxon>
        <taxon>Bacillota</taxon>
        <taxon>Bacilli</taxon>
        <taxon>Bacillales</taxon>
        <taxon>Staphylococcaceae</taxon>
        <taxon>Staphylococcus</taxon>
        <taxon>Staphylococcus intermedius group</taxon>
    </lineage>
</organism>
<gene>
    <name evidence="4" type="ORF">NCTC11048_02050</name>
</gene>
<dbReference type="RefSeq" id="WP_096559775.1">
    <property type="nucleotide sequence ID" value="NZ_UHDP01000003.1"/>
</dbReference>
<evidence type="ECO:0000256" key="2">
    <source>
        <dbReference type="ARBA" id="ARBA00022801"/>
    </source>
</evidence>
<evidence type="ECO:0000313" key="4">
    <source>
        <dbReference type="EMBL" id="SUM46982.1"/>
    </source>
</evidence>
<dbReference type="EMBL" id="UHDP01000003">
    <property type="protein sequence ID" value="SUM46982.1"/>
    <property type="molecule type" value="Genomic_DNA"/>
</dbReference>
<evidence type="ECO:0000259" key="3">
    <source>
        <dbReference type="Pfam" id="PF00857"/>
    </source>
</evidence>
<name>A0A380G899_STAIN</name>
<keyword evidence="2" id="KW-0378">Hydrolase</keyword>